<gene>
    <name evidence="14" type="primary">folK</name>
    <name evidence="14" type="ORF">E7681_16070</name>
</gene>
<dbReference type="PANTHER" id="PTHR43071:SF1">
    <property type="entry name" value="2-AMINO-4-HYDROXY-6-HYDROXYMETHYLDIHYDROPTERIDINE PYROPHOSPHOKINASE"/>
    <property type="match status" value="1"/>
</dbReference>
<comment type="pathway">
    <text evidence="1">Cofactor biosynthesis; tetrahydrofolate biosynthesis; 2-amino-4-hydroxy-6-hydroxymethyl-7,8-dihydropteridine diphosphate from 7,8-dihydroneopterin triphosphate: step 4/4.</text>
</comment>
<reference evidence="14 15" key="1">
    <citation type="submission" date="2019-04" db="EMBL/GenBank/DDBJ databases">
        <title>Draft genome sequence of Youngimonas vesicularis.</title>
        <authorList>
            <person name="Hameed A."/>
        </authorList>
    </citation>
    <scope>NUCLEOTIDE SEQUENCE [LARGE SCALE GENOMIC DNA]</scope>
    <source>
        <strain evidence="14 15">CC-AMW-E</strain>
    </source>
</reference>
<evidence type="ECO:0000256" key="7">
    <source>
        <dbReference type="ARBA" id="ARBA00022777"/>
    </source>
</evidence>
<evidence type="ECO:0000256" key="10">
    <source>
        <dbReference type="ARBA" id="ARBA00029409"/>
    </source>
</evidence>
<keyword evidence="5 14" id="KW-0808">Transferase</keyword>
<comment type="caution">
    <text evidence="14">The sequence shown here is derived from an EMBL/GenBank/DDBJ whole genome shotgun (WGS) entry which is preliminary data.</text>
</comment>
<keyword evidence="9" id="KW-0289">Folate biosynthesis</keyword>
<dbReference type="EC" id="2.7.6.3" evidence="3"/>
<organism evidence="14 15">
    <name type="scientific">Thalassobius vesicularis</name>
    <dbReference type="NCBI Taxonomy" id="1294297"/>
    <lineage>
        <taxon>Bacteria</taxon>
        <taxon>Pseudomonadati</taxon>
        <taxon>Pseudomonadota</taxon>
        <taxon>Alphaproteobacteria</taxon>
        <taxon>Rhodobacterales</taxon>
        <taxon>Roseobacteraceae</taxon>
        <taxon>Thalassovita</taxon>
    </lineage>
</organism>
<dbReference type="Gene3D" id="3.30.70.560">
    <property type="entry name" value="7,8-Dihydro-6-hydroxymethylpterin-pyrophosphokinase HPPK"/>
    <property type="match status" value="1"/>
</dbReference>
<dbReference type="SUPFAM" id="SSF55083">
    <property type="entry name" value="6-hydroxymethyl-7,8-dihydropterin pyrophosphokinase, HPPK"/>
    <property type="match status" value="1"/>
</dbReference>
<dbReference type="EMBL" id="SSMD01000009">
    <property type="protein sequence ID" value="THD72036.1"/>
    <property type="molecule type" value="Genomic_DNA"/>
</dbReference>
<dbReference type="GO" id="GO:0046656">
    <property type="term" value="P:folic acid biosynthetic process"/>
    <property type="evidence" value="ECO:0007669"/>
    <property type="project" value="UniProtKB-KW"/>
</dbReference>
<comment type="function">
    <text evidence="10">Catalyzes the transfer of pyrophosphate from adenosine triphosphate (ATP) to 6-hydroxymethyl-7,8-dihydropterin, an enzymatic step in folate biosynthesis pathway.</text>
</comment>
<sequence length="188" mass="20441">MISNQEIVLALGSNQAVDNAGSAEVLSMALAELEARGIAVVRRSQMYATPCFPAGAGPDYVNAAAVVRTDLAPADLLAVLHEVEAGLGRQRIARWAARTVDLDLIAYGQQVLPDRAGYLAWHELPPERQAQEAPAQLILPHPRMHERAFVLVPMRDVAPDWHHPVLGHSVRQMCEALPEAAVKEVRAL</sequence>
<protein>
    <recommendedName>
        <fullName evidence="4">2-amino-4-hydroxy-6-hydroxymethyldihydropteridine pyrophosphokinase</fullName>
        <ecNumber evidence="3">2.7.6.3</ecNumber>
    </recommendedName>
    <alternativeName>
        <fullName evidence="11">6-hydroxymethyl-7,8-dihydropterin pyrophosphokinase</fullName>
    </alternativeName>
    <alternativeName>
        <fullName evidence="12">7,8-dihydro-6-hydroxymethylpterin-pyrophosphokinase</fullName>
    </alternativeName>
</protein>
<dbReference type="Pfam" id="PF01288">
    <property type="entry name" value="HPPK"/>
    <property type="match status" value="1"/>
</dbReference>
<evidence type="ECO:0000313" key="15">
    <source>
        <dbReference type="Proteomes" id="UP000306113"/>
    </source>
</evidence>
<evidence type="ECO:0000256" key="3">
    <source>
        <dbReference type="ARBA" id="ARBA00013253"/>
    </source>
</evidence>
<keyword evidence="7 14" id="KW-0418">Kinase</keyword>
<evidence type="ECO:0000256" key="8">
    <source>
        <dbReference type="ARBA" id="ARBA00022840"/>
    </source>
</evidence>
<dbReference type="RefSeq" id="WP_136340282.1">
    <property type="nucleotide sequence ID" value="NZ_SSMD01000009.1"/>
</dbReference>
<dbReference type="NCBIfam" id="TIGR01498">
    <property type="entry name" value="folK"/>
    <property type="match status" value="1"/>
</dbReference>
<name>A0A4S3M6H4_9RHOB</name>
<dbReference type="GO" id="GO:0005524">
    <property type="term" value="F:ATP binding"/>
    <property type="evidence" value="ECO:0007669"/>
    <property type="project" value="UniProtKB-KW"/>
</dbReference>
<dbReference type="PANTHER" id="PTHR43071">
    <property type="entry name" value="2-AMINO-4-HYDROXY-6-HYDROXYMETHYLDIHYDROPTERIDINE PYROPHOSPHOKINASE"/>
    <property type="match status" value="1"/>
</dbReference>
<keyword evidence="6" id="KW-0547">Nucleotide-binding</keyword>
<evidence type="ECO:0000256" key="1">
    <source>
        <dbReference type="ARBA" id="ARBA00005051"/>
    </source>
</evidence>
<comment type="similarity">
    <text evidence="2">Belongs to the HPPK family.</text>
</comment>
<dbReference type="Proteomes" id="UP000306113">
    <property type="component" value="Unassembled WGS sequence"/>
</dbReference>
<evidence type="ECO:0000256" key="11">
    <source>
        <dbReference type="ARBA" id="ARBA00029766"/>
    </source>
</evidence>
<dbReference type="GO" id="GO:0046654">
    <property type="term" value="P:tetrahydrofolate biosynthetic process"/>
    <property type="evidence" value="ECO:0007669"/>
    <property type="project" value="UniProtKB-UniPathway"/>
</dbReference>
<evidence type="ECO:0000256" key="12">
    <source>
        <dbReference type="ARBA" id="ARBA00033413"/>
    </source>
</evidence>
<dbReference type="GO" id="GO:0003848">
    <property type="term" value="F:2-amino-4-hydroxy-6-hydroxymethyldihydropteridine diphosphokinase activity"/>
    <property type="evidence" value="ECO:0007669"/>
    <property type="project" value="UniProtKB-EC"/>
</dbReference>
<feature type="domain" description="7,8-dihydro-6-hydroxymethylpterin-pyrophosphokinase" evidence="13">
    <location>
        <begin position="94"/>
        <end position="105"/>
    </location>
</feature>
<dbReference type="GO" id="GO:0016301">
    <property type="term" value="F:kinase activity"/>
    <property type="evidence" value="ECO:0007669"/>
    <property type="project" value="UniProtKB-KW"/>
</dbReference>
<evidence type="ECO:0000256" key="9">
    <source>
        <dbReference type="ARBA" id="ARBA00022909"/>
    </source>
</evidence>
<dbReference type="InterPro" id="IPR000550">
    <property type="entry name" value="Hppk"/>
</dbReference>
<dbReference type="PROSITE" id="PS00794">
    <property type="entry name" value="HPPK"/>
    <property type="match status" value="1"/>
</dbReference>
<dbReference type="OrthoDB" id="9808041at2"/>
<proteinExistence type="inferred from homology"/>
<evidence type="ECO:0000256" key="5">
    <source>
        <dbReference type="ARBA" id="ARBA00022679"/>
    </source>
</evidence>
<keyword evidence="8" id="KW-0067">ATP-binding</keyword>
<evidence type="ECO:0000256" key="6">
    <source>
        <dbReference type="ARBA" id="ARBA00022741"/>
    </source>
</evidence>
<dbReference type="UniPathway" id="UPA00077">
    <property type="reaction ID" value="UER00155"/>
</dbReference>
<evidence type="ECO:0000259" key="13">
    <source>
        <dbReference type="PROSITE" id="PS00794"/>
    </source>
</evidence>
<keyword evidence="15" id="KW-1185">Reference proteome</keyword>
<evidence type="ECO:0000313" key="14">
    <source>
        <dbReference type="EMBL" id="THD72036.1"/>
    </source>
</evidence>
<dbReference type="InterPro" id="IPR035907">
    <property type="entry name" value="Hppk_sf"/>
</dbReference>
<dbReference type="AlphaFoldDB" id="A0A4S3M6H4"/>
<accession>A0A4S3M6H4</accession>
<evidence type="ECO:0000256" key="2">
    <source>
        <dbReference type="ARBA" id="ARBA00005810"/>
    </source>
</evidence>
<evidence type="ECO:0000256" key="4">
    <source>
        <dbReference type="ARBA" id="ARBA00016218"/>
    </source>
</evidence>
<dbReference type="CDD" id="cd00483">
    <property type="entry name" value="HPPK"/>
    <property type="match status" value="1"/>
</dbReference>